<keyword evidence="2" id="KW-0479">Metal-binding</keyword>
<comment type="subcellular location">
    <subcellularLocation>
        <location evidence="1">Nucleus</location>
    </subcellularLocation>
</comment>
<evidence type="ECO:0000256" key="8">
    <source>
        <dbReference type="ARBA" id="ARBA00023163"/>
    </source>
</evidence>
<feature type="domain" description="C2H2-type" evidence="12">
    <location>
        <begin position="231"/>
        <end position="258"/>
    </location>
</feature>
<evidence type="ECO:0000256" key="9">
    <source>
        <dbReference type="ARBA" id="ARBA00023242"/>
    </source>
</evidence>
<dbReference type="Proteomes" id="UP000310200">
    <property type="component" value="Unassembled WGS sequence"/>
</dbReference>
<evidence type="ECO:0000256" key="2">
    <source>
        <dbReference type="ARBA" id="ARBA00022723"/>
    </source>
</evidence>
<evidence type="ECO:0000256" key="10">
    <source>
        <dbReference type="PROSITE-ProRule" id="PRU00042"/>
    </source>
</evidence>
<dbReference type="InterPro" id="IPR013087">
    <property type="entry name" value="Znf_C2H2_type"/>
</dbReference>
<dbReference type="PROSITE" id="PS50157">
    <property type="entry name" value="ZINC_FINGER_C2H2_2"/>
    <property type="match status" value="1"/>
</dbReference>
<evidence type="ECO:0000256" key="4">
    <source>
        <dbReference type="ARBA" id="ARBA00022771"/>
    </source>
</evidence>
<dbReference type="EMBL" id="QBLH01000896">
    <property type="protein sequence ID" value="TGZ53780.1"/>
    <property type="molecule type" value="Genomic_DNA"/>
</dbReference>
<comment type="caution">
    <text evidence="13">The sequence shown here is derived from an EMBL/GenBank/DDBJ whole genome shotgun (WGS) entry which is preliminary data.</text>
</comment>
<evidence type="ECO:0000256" key="3">
    <source>
        <dbReference type="ARBA" id="ARBA00022737"/>
    </source>
</evidence>
<dbReference type="AlphaFoldDB" id="A0A4S2KV31"/>
<keyword evidence="6" id="KW-0805">Transcription regulation</keyword>
<dbReference type="PANTHER" id="PTHR16515:SF55">
    <property type="entry name" value="C2H2-TYPE DOMAIN-CONTAINING PROTEIN"/>
    <property type="match status" value="1"/>
</dbReference>
<evidence type="ECO:0000256" key="5">
    <source>
        <dbReference type="ARBA" id="ARBA00022833"/>
    </source>
</evidence>
<dbReference type="InterPro" id="IPR050331">
    <property type="entry name" value="Zinc_finger"/>
</dbReference>
<evidence type="ECO:0000313" key="13">
    <source>
        <dbReference type="EMBL" id="TGZ53780.1"/>
    </source>
</evidence>
<proteinExistence type="predicted"/>
<protein>
    <recommendedName>
        <fullName evidence="12">C2H2-type domain-containing protein</fullName>
    </recommendedName>
</protein>
<sequence>MSECFICGKVLSDGKITVVQKRGVQTLHSFAIKRGDEEHARMLEDVNNITVNVLCRKIYINERMAAAAIRRRRSNCAVSISKSPPSSPSSSQSSNHPPTFRPPAFHSPAFDFEKRCLFCAEVIDEIQFLTGLGQETSNVFFRKSRKGRTREALYSANSFKHVSVIDHIFLLHAFTGCDTTSAIYNIGKTKLINILEKNDGLREVLYMFKKTKLDIDVLTAAREKIFCEKPHGCAICRKMFSTSSSLNTHVRIYTGKRPHECPMCGKRFTAYRRICITTA</sequence>
<dbReference type="GO" id="GO:0008270">
    <property type="term" value="F:zinc ion binding"/>
    <property type="evidence" value="ECO:0007669"/>
    <property type="project" value="UniProtKB-KW"/>
</dbReference>
<dbReference type="GO" id="GO:0010468">
    <property type="term" value="P:regulation of gene expression"/>
    <property type="evidence" value="ECO:0007669"/>
    <property type="project" value="TreeGrafter"/>
</dbReference>
<keyword evidence="4 10" id="KW-0863">Zinc-finger</keyword>
<dbReference type="STRING" id="300112.A0A4S2KV31"/>
<dbReference type="InterPro" id="IPR036236">
    <property type="entry name" value="Znf_C2H2_sf"/>
</dbReference>
<feature type="compositionally biased region" description="Low complexity" evidence="11">
    <location>
        <begin position="79"/>
        <end position="98"/>
    </location>
</feature>
<keyword evidence="9" id="KW-0539">Nucleus</keyword>
<organism evidence="13 14">
    <name type="scientific">Temnothorax longispinosus</name>
    <dbReference type="NCBI Taxonomy" id="300112"/>
    <lineage>
        <taxon>Eukaryota</taxon>
        <taxon>Metazoa</taxon>
        <taxon>Ecdysozoa</taxon>
        <taxon>Arthropoda</taxon>
        <taxon>Hexapoda</taxon>
        <taxon>Insecta</taxon>
        <taxon>Pterygota</taxon>
        <taxon>Neoptera</taxon>
        <taxon>Endopterygota</taxon>
        <taxon>Hymenoptera</taxon>
        <taxon>Apocrita</taxon>
        <taxon>Aculeata</taxon>
        <taxon>Formicoidea</taxon>
        <taxon>Formicidae</taxon>
        <taxon>Myrmicinae</taxon>
        <taxon>Temnothorax</taxon>
    </lineage>
</organism>
<keyword evidence="3" id="KW-0677">Repeat</keyword>
<reference evidence="13 14" key="1">
    <citation type="journal article" date="2019" name="Philos. Trans. R. Soc. Lond., B, Biol. Sci.">
        <title>Ant behaviour and brain gene expression of defending hosts depend on the ecological success of the intruding social parasite.</title>
        <authorList>
            <person name="Kaur R."/>
            <person name="Stoldt M."/>
            <person name="Jongepier E."/>
            <person name="Feldmeyer B."/>
            <person name="Menzel F."/>
            <person name="Bornberg-Bauer E."/>
            <person name="Foitzik S."/>
        </authorList>
    </citation>
    <scope>NUCLEOTIDE SEQUENCE [LARGE SCALE GENOMIC DNA]</scope>
    <source>
        <tissue evidence="13">Whole body</tissue>
    </source>
</reference>
<feature type="region of interest" description="Disordered" evidence="11">
    <location>
        <begin position="79"/>
        <end position="100"/>
    </location>
</feature>
<evidence type="ECO:0000259" key="12">
    <source>
        <dbReference type="PROSITE" id="PS50157"/>
    </source>
</evidence>
<dbReference type="GO" id="GO:0003677">
    <property type="term" value="F:DNA binding"/>
    <property type="evidence" value="ECO:0007669"/>
    <property type="project" value="UniProtKB-KW"/>
</dbReference>
<evidence type="ECO:0000256" key="6">
    <source>
        <dbReference type="ARBA" id="ARBA00023015"/>
    </source>
</evidence>
<keyword evidence="7" id="KW-0238">DNA-binding</keyword>
<accession>A0A4S2KV31</accession>
<evidence type="ECO:0000256" key="11">
    <source>
        <dbReference type="SAM" id="MobiDB-lite"/>
    </source>
</evidence>
<dbReference type="Pfam" id="PF00096">
    <property type="entry name" value="zf-C2H2"/>
    <property type="match status" value="1"/>
</dbReference>
<keyword evidence="8" id="KW-0804">Transcription</keyword>
<keyword evidence="5" id="KW-0862">Zinc</keyword>
<name>A0A4S2KV31_9HYME</name>
<keyword evidence="14" id="KW-1185">Reference proteome</keyword>
<dbReference type="Gene3D" id="3.30.160.60">
    <property type="entry name" value="Classic Zinc Finger"/>
    <property type="match status" value="2"/>
</dbReference>
<evidence type="ECO:0000313" key="14">
    <source>
        <dbReference type="Proteomes" id="UP000310200"/>
    </source>
</evidence>
<dbReference type="SUPFAM" id="SSF57667">
    <property type="entry name" value="beta-beta-alpha zinc fingers"/>
    <property type="match status" value="1"/>
</dbReference>
<dbReference type="PANTHER" id="PTHR16515">
    <property type="entry name" value="PR DOMAIN ZINC FINGER PROTEIN"/>
    <property type="match status" value="1"/>
</dbReference>
<dbReference type="GO" id="GO:0005634">
    <property type="term" value="C:nucleus"/>
    <property type="evidence" value="ECO:0007669"/>
    <property type="project" value="UniProtKB-SubCell"/>
</dbReference>
<evidence type="ECO:0000256" key="7">
    <source>
        <dbReference type="ARBA" id="ARBA00023125"/>
    </source>
</evidence>
<dbReference type="FunFam" id="3.30.160.60:FF:000325">
    <property type="entry name" value="ZFP90 zinc finger protein"/>
    <property type="match status" value="1"/>
</dbReference>
<gene>
    <name evidence="13" type="ORF">DBV15_10326</name>
</gene>
<evidence type="ECO:0000256" key="1">
    <source>
        <dbReference type="ARBA" id="ARBA00004123"/>
    </source>
</evidence>